<evidence type="ECO:0000256" key="7">
    <source>
        <dbReference type="ARBA" id="ARBA00023010"/>
    </source>
</evidence>
<dbReference type="GO" id="GO:0043952">
    <property type="term" value="P:protein transport by the Sec complex"/>
    <property type="evidence" value="ECO:0007669"/>
    <property type="project" value="UniProtKB-UniRule"/>
</dbReference>
<proteinExistence type="inferred from homology"/>
<comment type="function">
    <text evidence="9">Essential subunit of the Sec protein translocation channel SecYEG. Clamps together the 2 halves of SecY. May contact the channel plug during translocation.</text>
</comment>
<keyword evidence="7 9" id="KW-0811">Translocation</keyword>
<comment type="subunit">
    <text evidence="9">Component of the Sec protein translocase complex. Heterotrimer consisting of SecY, SecE and SecG subunits. The heterotrimers can form oligomers, although 1 heterotrimer is thought to be able to translocate proteins. Interacts with the ribosome. Interacts with SecDF, and other proteins may be involved. Interacts with SecA.</text>
</comment>
<dbReference type="InterPro" id="IPR001901">
    <property type="entry name" value="Translocase_SecE/Sec61-g"/>
</dbReference>
<keyword evidence="6 9" id="KW-1133">Transmembrane helix</keyword>
<keyword evidence="4 9" id="KW-0812">Transmembrane</keyword>
<gene>
    <name evidence="9" type="primary">secE</name>
    <name evidence="10" type="ordered locus">SGRA_2304</name>
</gene>
<dbReference type="GO" id="GO:0009306">
    <property type="term" value="P:protein secretion"/>
    <property type="evidence" value="ECO:0007669"/>
    <property type="project" value="UniProtKB-UniRule"/>
</dbReference>
<evidence type="ECO:0000256" key="5">
    <source>
        <dbReference type="ARBA" id="ARBA00022927"/>
    </source>
</evidence>
<keyword evidence="2 9" id="KW-0813">Transport</keyword>
<dbReference type="eggNOG" id="COG0690">
    <property type="taxonomic scope" value="Bacteria"/>
</dbReference>
<evidence type="ECO:0000313" key="11">
    <source>
        <dbReference type="Proteomes" id="UP000007519"/>
    </source>
</evidence>
<dbReference type="OrthoDB" id="9810735at2"/>
<dbReference type="GO" id="GO:0005886">
    <property type="term" value="C:plasma membrane"/>
    <property type="evidence" value="ECO:0007669"/>
    <property type="project" value="UniProtKB-SubCell"/>
</dbReference>
<evidence type="ECO:0000256" key="3">
    <source>
        <dbReference type="ARBA" id="ARBA00022475"/>
    </source>
</evidence>
<dbReference type="GO" id="GO:0008320">
    <property type="term" value="F:protein transmembrane transporter activity"/>
    <property type="evidence" value="ECO:0007669"/>
    <property type="project" value="UniProtKB-UniRule"/>
</dbReference>
<accession>H6L449</accession>
<dbReference type="STRING" id="984262.SGRA_2304"/>
<keyword evidence="3 9" id="KW-1003">Cell membrane</keyword>
<dbReference type="EMBL" id="CP002831">
    <property type="protein sequence ID" value="AFC25033.1"/>
    <property type="molecule type" value="Genomic_DNA"/>
</dbReference>
<dbReference type="HAMAP" id="MF_00422">
    <property type="entry name" value="SecE"/>
    <property type="match status" value="1"/>
</dbReference>
<dbReference type="GO" id="GO:0006605">
    <property type="term" value="P:protein targeting"/>
    <property type="evidence" value="ECO:0007669"/>
    <property type="project" value="UniProtKB-UniRule"/>
</dbReference>
<name>H6L449_SAPGL</name>
<keyword evidence="5 9" id="KW-0653">Protein transport</keyword>
<evidence type="ECO:0000256" key="9">
    <source>
        <dbReference type="HAMAP-Rule" id="MF_00422"/>
    </source>
</evidence>
<dbReference type="HOGENOM" id="CLU_113663_6_1_10"/>
<protein>
    <recommendedName>
        <fullName evidence="9">Protein translocase subunit SecE</fullName>
    </recommendedName>
</protein>
<keyword evidence="9" id="KW-0997">Cell inner membrane</keyword>
<sequence>MNDIVQYFRDSYNELKHKVTWPAWNELEQTTVVVIVASILLALLLYGMDKLVVFVLEVFYSLGG</sequence>
<evidence type="ECO:0000256" key="4">
    <source>
        <dbReference type="ARBA" id="ARBA00022692"/>
    </source>
</evidence>
<reference evidence="10 11" key="1">
    <citation type="journal article" date="2012" name="Stand. Genomic Sci.">
        <title>Complete genome sequencing and analysis of Saprospira grandis str. Lewin, a predatory marine bacterium.</title>
        <authorList>
            <person name="Saw J.H."/>
            <person name="Yuryev A."/>
            <person name="Kanbe M."/>
            <person name="Hou S."/>
            <person name="Young A.G."/>
            <person name="Aizawa S."/>
            <person name="Alam M."/>
        </authorList>
    </citation>
    <scope>NUCLEOTIDE SEQUENCE [LARGE SCALE GENOMIC DNA]</scope>
    <source>
        <strain evidence="10 11">Lewin</strain>
    </source>
</reference>
<dbReference type="Proteomes" id="UP000007519">
    <property type="component" value="Chromosome"/>
</dbReference>
<evidence type="ECO:0000256" key="1">
    <source>
        <dbReference type="ARBA" id="ARBA00004370"/>
    </source>
</evidence>
<dbReference type="GO" id="GO:0065002">
    <property type="term" value="P:intracellular protein transmembrane transport"/>
    <property type="evidence" value="ECO:0007669"/>
    <property type="project" value="UniProtKB-UniRule"/>
</dbReference>
<evidence type="ECO:0000313" key="10">
    <source>
        <dbReference type="EMBL" id="AFC25033.1"/>
    </source>
</evidence>
<dbReference type="KEGG" id="sgn:SGRA_2304"/>
<keyword evidence="11" id="KW-1185">Reference proteome</keyword>
<evidence type="ECO:0000256" key="2">
    <source>
        <dbReference type="ARBA" id="ARBA00022448"/>
    </source>
</evidence>
<evidence type="ECO:0000256" key="8">
    <source>
        <dbReference type="ARBA" id="ARBA00023136"/>
    </source>
</evidence>
<dbReference type="PANTHER" id="PTHR33910">
    <property type="entry name" value="PROTEIN TRANSLOCASE SUBUNIT SECE"/>
    <property type="match status" value="1"/>
</dbReference>
<dbReference type="NCBIfam" id="TIGR00964">
    <property type="entry name" value="secE_bact"/>
    <property type="match status" value="1"/>
</dbReference>
<dbReference type="AlphaFoldDB" id="H6L449"/>
<keyword evidence="8 9" id="KW-0472">Membrane</keyword>
<dbReference type="Gene3D" id="1.20.5.1030">
    <property type="entry name" value="Preprotein translocase secy subunit"/>
    <property type="match status" value="1"/>
</dbReference>
<dbReference type="Pfam" id="PF00584">
    <property type="entry name" value="SecE"/>
    <property type="match status" value="1"/>
</dbReference>
<evidence type="ECO:0000256" key="6">
    <source>
        <dbReference type="ARBA" id="ARBA00022989"/>
    </source>
</evidence>
<organism evidence="10 11">
    <name type="scientific">Saprospira grandis (strain Lewin)</name>
    <dbReference type="NCBI Taxonomy" id="984262"/>
    <lineage>
        <taxon>Bacteria</taxon>
        <taxon>Pseudomonadati</taxon>
        <taxon>Bacteroidota</taxon>
        <taxon>Saprospiria</taxon>
        <taxon>Saprospirales</taxon>
        <taxon>Saprospiraceae</taxon>
        <taxon>Saprospira</taxon>
    </lineage>
</organism>
<comment type="subcellular location">
    <subcellularLocation>
        <location evidence="9">Cell inner membrane</location>
        <topology evidence="9">Single-pass membrane protein</topology>
    </subcellularLocation>
    <subcellularLocation>
        <location evidence="1">Membrane</location>
    </subcellularLocation>
</comment>
<feature type="transmembrane region" description="Helical" evidence="9">
    <location>
        <begin position="30"/>
        <end position="48"/>
    </location>
</feature>
<dbReference type="InterPro" id="IPR038379">
    <property type="entry name" value="SecE_sf"/>
</dbReference>
<dbReference type="PANTHER" id="PTHR33910:SF1">
    <property type="entry name" value="PROTEIN TRANSLOCASE SUBUNIT SECE"/>
    <property type="match status" value="1"/>
</dbReference>
<dbReference type="RefSeq" id="WP_015692648.1">
    <property type="nucleotide sequence ID" value="NC_016940.1"/>
</dbReference>
<comment type="similarity">
    <text evidence="9">Belongs to the SecE/SEC61-gamma family.</text>
</comment>
<dbReference type="InterPro" id="IPR005807">
    <property type="entry name" value="SecE_bac"/>
</dbReference>